<dbReference type="RefSeq" id="WP_093145555.1">
    <property type="nucleotide sequence ID" value="NZ_BMWO01000023.1"/>
</dbReference>
<evidence type="ECO:0000256" key="2">
    <source>
        <dbReference type="ARBA" id="ARBA00009784"/>
    </source>
</evidence>
<dbReference type="PANTHER" id="PTHR33508:SF10">
    <property type="entry name" value="UPF0056 INNER MEMBRANE PROTEIN YHGN"/>
    <property type="match status" value="1"/>
</dbReference>
<feature type="transmembrane region" description="Helical" evidence="7">
    <location>
        <begin position="44"/>
        <end position="63"/>
    </location>
</feature>
<dbReference type="InterPro" id="IPR002771">
    <property type="entry name" value="Multi_antbiot-R_MarC"/>
</dbReference>
<feature type="transmembrane region" description="Helical" evidence="7">
    <location>
        <begin position="6"/>
        <end position="32"/>
    </location>
</feature>
<keyword evidence="9" id="KW-1185">Reference proteome</keyword>
<dbReference type="GO" id="GO:0005886">
    <property type="term" value="C:plasma membrane"/>
    <property type="evidence" value="ECO:0007669"/>
    <property type="project" value="UniProtKB-SubCell"/>
</dbReference>
<organism evidence="8 9">
    <name type="scientific">Ulvibacter litoralis</name>
    <dbReference type="NCBI Taxonomy" id="227084"/>
    <lineage>
        <taxon>Bacteria</taxon>
        <taxon>Pseudomonadati</taxon>
        <taxon>Bacteroidota</taxon>
        <taxon>Flavobacteriia</taxon>
        <taxon>Flavobacteriales</taxon>
        <taxon>Flavobacteriaceae</taxon>
        <taxon>Ulvibacter</taxon>
    </lineage>
</organism>
<feature type="transmembrane region" description="Helical" evidence="7">
    <location>
        <begin position="141"/>
        <end position="165"/>
    </location>
</feature>
<accession>A0A1G7JVL4</accession>
<comment type="subcellular location">
    <subcellularLocation>
        <location evidence="1 7">Cell membrane</location>
        <topology evidence="1 7">Multi-pass membrane protein</topology>
    </subcellularLocation>
</comment>
<protein>
    <recommendedName>
        <fullName evidence="7">UPF0056 membrane protein</fullName>
    </recommendedName>
</protein>
<dbReference type="PANTHER" id="PTHR33508">
    <property type="entry name" value="UPF0056 MEMBRANE PROTEIN YHCE"/>
    <property type="match status" value="1"/>
</dbReference>
<keyword evidence="6 7" id="KW-0472">Membrane</keyword>
<keyword evidence="3" id="KW-1003">Cell membrane</keyword>
<dbReference type="AlphaFoldDB" id="A0A1G7JVL4"/>
<evidence type="ECO:0000256" key="7">
    <source>
        <dbReference type="RuleBase" id="RU362048"/>
    </source>
</evidence>
<comment type="similarity">
    <text evidence="2 7">Belongs to the UPF0056 (MarC) family.</text>
</comment>
<proteinExistence type="inferred from homology"/>
<sequence length="198" mass="21884">MNDLGGSIWSAAVLLFFLMDPLGNIPVLLSVLKGISPKRQRFIIIRELLIALVILIIFLFGGQNLLNFLHLQQESVTIAGGIILLIIGLRLIFPRPEGVMGKQPDGEPFIVPIAIPMIAGPSVLAMLILMTSNEPDQLGNWFFALLIAWSLSALLLLTAPFLYKILRERGLKAIERLMGMILVMMAVQMLINGIKILF</sequence>
<feature type="transmembrane region" description="Helical" evidence="7">
    <location>
        <begin position="75"/>
        <end position="93"/>
    </location>
</feature>
<dbReference type="STRING" id="227084.SAMN05421855_1324"/>
<gene>
    <name evidence="8" type="ORF">SAMN05421855_1324</name>
</gene>
<evidence type="ECO:0000256" key="6">
    <source>
        <dbReference type="ARBA" id="ARBA00023136"/>
    </source>
</evidence>
<dbReference type="Pfam" id="PF01914">
    <property type="entry name" value="MarC"/>
    <property type="match status" value="1"/>
</dbReference>
<dbReference type="Proteomes" id="UP000199321">
    <property type="component" value="Unassembled WGS sequence"/>
</dbReference>
<name>A0A1G7JVL4_9FLAO</name>
<evidence type="ECO:0000256" key="4">
    <source>
        <dbReference type="ARBA" id="ARBA00022692"/>
    </source>
</evidence>
<keyword evidence="4 7" id="KW-0812">Transmembrane</keyword>
<keyword evidence="5 7" id="KW-1133">Transmembrane helix</keyword>
<evidence type="ECO:0000256" key="3">
    <source>
        <dbReference type="ARBA" id="ARBA00022475"/>
    </source>
</evidence>
<reference evidence="8 9" key="1">
    <citation type="submission" date="2016-10" db="EMBL/GenBank/DDBJ databases">
        <authorList>
            <person name="de Groot N.N."/>
        </authorList>
    </citation>
    <scope>NUCLEOTIDE SEQUENCE [LARGE SCALE GENOMIC DNA]</scope>
    <source>
        <strain evidence="8 9">DSM 16195</strain>
    </source>
</reference>
<dbReference type="OrthoDB" id="21094at2"/>
<feature type="transmembrane region" description="Helical" evidence="7">
    <location>
        <begin position="177"/>
        <end position="197"/>
    </location>
</feature>
<dbReference type="NCBIfam" id="NF008010">
    <property type="entry name" value="PRK10739.1"/>
    <property type="match status" value="1"/>
</dbReference>
<evidence type="ECO:0000313" key="8">
    <source>
        <dbReference type="EMBL" id="SDF29006.1"/>
    </source>
</evidence>
<evidence type="ECO:0000313" key="9">
    <source>
        <dbReference type="Proteomes" id="UP000199321"/>
    </source>
</evidence>
<evidence type="ECO:0000256" key="1">
    <source>
        <dbReference type="ARBA" id="ARBA00004651"/>
    </source>
</evidence>
<feature type="transmembrane region" description="Helical" evidence="7">
    <location>
        <begin position="109"/>
        <end position="129"/>
    </location>
</feature>
<dbReference type="EMBL" id="FNBA01000032">
    <property type="protein sequence ID" value="SDF29006.1"/>
    <property type="molecule type" value="Genomic_DNA"/>
</dbReference>
<evidence type="ECO:0000256" key="5">
    <source>
        <dbReference type="ARBA" id="ARBA00022989"/>
    </source>
</evidence>